<proteinExistence type="predicted"/>
<dbReference type="PANTHER" id="PTHR43464:SF19">
    <property type="entry name" value="UBIQUINONE BIOSYNTHESIS O-METHYLTRANSFERASE, MITOCHONDRIAL"/>
    <property type="match status" value="1"/>
</dbReference>
<gene>
    <name evidence="5" type="ORF">METZ01_LOCUS26796</name>
</gene>
<feature type="domain" description="Methyltransferase" evidence="4">
    <location>
        <begin position="61"/>
        <end position="125"/>
    </location>
</feature>
<dbReference type="SUPFAM" id="SSF53335">
    <property type="entry name" value="S-adenosyl-L-methionine-dependent methyltransferases"/>
    <property type="match status" value="1"/>
</dbReference>
<keyword evidence="1" id="KW-0489">Methyltransferase</keyword>
<dbReference type="Gene3D" id="3.40.50.150">
    <property type="entry name" value="Vaccinia Virus protein VP39"/>
    <property type="match status" value="1"/>
</dbReference>
<evidence type="ECO:0000256" key="3">
    <source>
        <dbReference type="ARBA" id="ARBA00022691"/>
    </source>
</evidence>
<organism evidence="5">
    <name type="scientific">marine metagenome</name>
    <dbReference type="NCBI Taxonomy" id="408172"/>
    <lineage>
        <taxon>unclassified sequences</taxon>
        <taxon>metagenomes</taxon>
        <taxon>ecological metagenomes</taxon>
    </lineage>
</organism>
<keyword evidence="2" id="KW-0808">Transferase</keyword>
<dbReference type="InterPro" id="IPR041698">
    <property type="entry name" value="Methyltransf_25"/>
</dbReference>
<dbReference type="Pfam" id="PF13649">
    <property type="entry name" value="Methyltransf_25"/>
    <property type="match status" value="1"/>
</dbReference>
<dbReference type="InterPro" id="IPR029063">
    <property type="entry name" value="SAM-dependent_MTases_sf"/>
</dbReference>
<sequence>MSDPTDGQGTQRVAEGGPGHWFEEVAEHLGAAYLRYSFTYGTVSEVDALVEALGLVPGQRILDVGCGPGRHAHELARRGLEVVGIDISESFVALAREGAPEGASFVHGDARTMEFDAEFDAALSLCQGAFGLAGGPGADPAALDPDGAVLDRIAAAIRPGGRIALTAFSAYFQVRFLDDDDHFDADSGVNQERTVLRDQEGVEALADLWTSCFTPRELRLLCDRAGLEVDEVRSVTPGDYGPRLPDLEHPEFLVLGRRQAVAGV</sequence>
<dbReference type="EMBL" id="UINC01001195">
    <property type="protein sequence ID" value="SUZ73942.1"/>
    <property type="molecule type" value="Genomic_DNA"/>
</dbReference>
<evidence type="ECO:0000313" key="5">
    <source>
        <dbReference type="EMBL" id="SUZ73942.1"/>
    </source>
</evidence>
<dbReference type="CDD" id="cd02440">
    <property type="entry name" value="AdoMet_MTases"/>
    <property type="match status" value="1"/>
</dbReference>
<evidence type="ECO:0000259" key="4">
    <source>
        <dbReference type="Pfam" id="PF13649"/>
    </source>
</evidence>
<accession>A0A381Q3P8</accession>
<dbReference type="GO" id="GO:0032259">
    <property type="term" value="P:methylation"/>
    <property type="evidence" value="ECO:0007669"/>
    <property type="project" value="UniProtKB-KW"/>
</dbReference>
<keyword evidence="3" id="KW-0949">S-adenosyl-L-methionine</keyword>
<name>A0A381Q3P8_9ZZZZ</name>
<evidence type="ECO:0000256" key="2">
    <source>
        <dbReference type="ARBA" id="ARBA00022679"/>
    </source>
</evidence>
<evidence type="ECO:0000256" key="1">
    <source>
        <dbReference type="ARBA" id="ARBA00022603"/>
    </source>
</evidence>
<dbReference type="AlphaFoldDB" id="A0A381Q3P8"/>
<dbReference type="PANTHER" id="PTHR43464">
    <property type="entry name" value="METHYLTRANSFERASE"/>
    <property type="match status" value="1"/>
</dbReference>
<protein>
    <recommendedName>
        <fullName evidence="4">Methyltransferase domain-containing protein</fullName>
    </recommendedName>
</protein>
<reference evidence="5" key="1">
    <citation type="submission" date="2018-05" db="EMBL/GenBank/DDBJ databases">
        <authorList>
            <person name="Lanie J.A."/>
            <person name="Ng W.-L."/>
            <person name="Kazmierczak K.M."/>
            <person name="Andrzejewski T.M."/>
            <person name="Davidsen T.M."/>
            <person name="Wayne K.J."/>
            <person name="Tettelin H."/>
            <person name="Glass J.I."/>
            <person name="Rusch D."/>
            <person name="Podicherti R."/>
            <person name="Tsui H.-C.T."/>
            <person name="Winkler M.E."/>
        </authorList>
    </citation>
    <scope>NUCLEOTIDE SEQUENCE</scope>
</reference>
<dbReference type="GO" id="GO:0008168">
    <property type="term" value="F:methyltransferase activity"/>
    <property type="evidence" value="ECO:0007669"/>
    <property type="project" value="UniProtKB-KW"/>
</dbReference>